<name>A0ABW1AV26_9RHOO</name>
<sequence length="146" mass="15342">MTSMPSVQQIADTANTSIQHFVALADIVLNASEQLVGLNIDAARSACEFASSNAVPLTAEDIKEQISSRVAASGQGFEKAANYLRSVNEICAKTHADVVELNARHAGEYAQSVQSLFDSVAKLAPAGTFDFSAPAQPAKTTTRKSA</sequence>
<dbReference type="InterPro" id="IPR018968">
    <property type="entry name" value="Phasin"/>
</dbReference>
<comment type="caution">
    <text evidence="2">The sequence shown here is derived from an EMBL/GenBank/DDBJ whole genome shotgun (WGS) entry which is preliminary data.</text>
</comment>
<dbReference type="Proteomes" id="UP001595974">
    <property type="component" value="Unassembled WGS sequence"/>
</dbReference>
<organism evidence="2 3">
    <name type="scientific">Thauera sinica</name>
    <dbReference type="NCBI Taxonomy" id="2665146"/>
    <lineage>
        <taxon>Bacteria</taxon>
        <taxon>Pseudomonadati</taxon>
        <taxon>Pseudomonadota</taxon>
        <taxon>Betaproteobacteria</taxon>
        <taxon>Rhodocyclales</taxon>
        <taxon>Zoogloeaceae</taxon>
        <taxon>Thauera</taxon>
    </lineage>
</organism>
<feature type="domain" description="Phasin" evidence="1">
    <location>
        <begin position="8"/>
        <end position="102"/>
    </location>
</feature>
<dbReference type="RefSeq" id="WP_096446015.1">
    <property type="nucleotide sequence ID" value="NZ_JBHSOG010000060.1"/>
</dbReference>
<dbReference type="Pfam" id="PF09361">
    <property type="entry name" value="Phasin_2"/>
    <property type="match status" value="1"/>
</dbReference>
<dbReference type="EMBL" id="JBHSOG010000060">
    <property type="protein sequence ID" value="MFC5770853.1"/>
    <property type="molecule type" value="Genomic_DNA"/>
</dbReference>
<proteinExistence type="predicted"/>
<evidence type="ECO:0000313" key="3">
    <source>
        <dbReference type="Proteomes" id="UP001595974"/>
    </source>
</evidence>
<evidence type="ECO:0000259" key="1">
    <source>
        <dbReference type="Pfam" id="PF09361"/>
    </source>
</evidence>
<accession>A0ABW1AV26</accession>
<keyword evidence="3" id="KW-1185">Reference proteome</keyword>
<gene>
    <name evidence="2" type="ORF">ACFPTN_15845</name>
</gene>
<reference evidence="3" key="1">
    <citation type="journal article" date="2019" name="Int. J. Syst. Evol. Microbiol.">
        <title>The Global Catalogue of Microorganisms (GCM) 10K type strain sequencing project: providing services to taxonomists for standard genome sequencing and annotation.</title>
        <authorList>
            <consortium name="The Broad Institute Genomics Platform"/>
            <consortium name="The Broad Institute Genome Sequencing Center for Infectious Disease"/>
            <person name="Wu L."/>
            <person name="Ma J."/>
        </authorList>
    </citation>
    <scope>NUCLEOTIDE SEQUENCE [LARGE SCALE GENOMIC DNA]</scope>
    <source>
        <strain evidence="3">SHR3</strain>
    </source>
</reference>
<evidence type="ECO:0000313" key="2">
    <source>
        <dbReference type="EMBL" id="MFC5770853.1"/>
    </source>
</evidence>
<protein>
    <submittedName>
        <fullName evidence="2">Phasin family protein</fullName>
    </submittedName>
</protein>